<dbReference type="Pfam" id="PF06073">
    <property type="entry name" value="DUF934"/>
    <property type="match status" value="1"/>
</dbReference>
<evidence type="ECO:0000313" key="2">
    <source>
        <dbReference type="Proteomes" id="UP000325302"/>
    </source>
</evidence>
<protein>
    <submittedName>
        <fullName evidence="1">DUF934 domain-containing protein</fullName>
    </submittedName>
</protein>
<comment type="caution">
    <text evidence="1">The sequence shown here is derived from an EMBL/GenBank/DDBJ whole genome shotgun (WGS) entry which is preliminary data.</text>
</comment>
<dbReference type="OrthoDB" id="9800421at2"/>
<proteinExistence type="predicted"/>
<evidence type="ECO:0000313" key="1">
    <source>
        <dbReference type="EMBL" id="KAA0875269.1"/>
    </source>
</evidence>
<reference evidence="1 2" key="1">
    <citation type="submission" date="2019-03" db="EMBL/GenBank/DDBJ databases">
        <title>Nitrincola sp. nov. isolated from an Indian soda lake.</title>
        <authorList>
            <person name="Joshi A."/>
            <person name="Thite S.V."/>
            <person name="Joseph N."/>
            <person name="Dhotre D."/>
            <person name="Moorthy M."/>
            <person name="Shouche Y.S."/>
        </authorList>
    </citation>
    <scope>NUCLEOTIDE SEQUENCE [LARGE SCALE GENOMIC DNA]</scope>
    <source>
        <strain evidence="1 2">MEB193</strain>
    </source>
</reference>
<sequence>MPLIINRQLQNVDPWTRLQSVEGESLSWPETKALISGTDWPTWAARCPAKLELGVSITADTTLEDLTPWLDRLSLIEICFEVFRDGRGFSLARLLRRAGYQGELRAAGDVGQDRLAYLERCGFNAFVLPEGRDPLQALAAFEQIQVHYQGAADDPRPIYRQEA</sequence>
<dbReference type="AlphaFoldDB" id="A0A5A9W5B5"/>
<name>A0A5A9W5B5_9GAMM</name>
<keyword evidence="2" id="KW-1185">Reference proteome</keyword>
<dbReference type="RefSeq" id="WP_149390277.1">
    <property type="nucleotide sequence ID" value="NZ_SMRS01000003.1"/>
</dbReference>
<dbReference type="InterPro" id="IPR008318">
    <property type="entry name" value="UCP030820"/>
</dbReference>
<dbReference type="PIRSF" id="PIRSF030820">
    <property type="entry name" value="UCP030820"/>
    <property type="match status" value="1"/>
</dbReference>
<organism evidence="1 2">
    <name type="scientific">Nitrincola tapanii</name>
    <dbReference type="NCBI Taxonomy" id="1708751"/>
    <lineage>
        <taxon>Bacteria</taxon>
        <taxon>Pseudomonadati</taxon>
        <taxon>Pseudomonadota</taxon>
        <taxon>Gammaproteobacteria</taxon>
        <taxon>Oceanospirillales</taxon>
        <taxon>Oceanospirillaceae</taxon>
        <taxon>Nitrincola</taxon>
    </lineage>
</organism>
<dbReference type="Proteomes" id="UP000325302">
    <property type="component" value="Unassembled WGS sequence"/>
</dbReference>
<dbReference type="EMBL" id="SMRS01000003">
    <property type="protein sequence ID" value="KAA0875269.1"/>
    <property type="molecule type" value="Genomic_DNA"/>
</dbReference>
<accession>A0A5A9W5B5</accession>
<gene>
    <name evidence="1" type="ORF">E1H14_04525</name>
</gene>